<comment type="caution">
    <text evidence="7">The sequence shown here is derived from an EMBL/GenBank/DDBJ whole genome shotgun (WGS) entry which is preliminary data.</text>
</comment>
<dbReference type="EC" id="5.1.3.14" evidence="4"/>
<evidence type="ECO:0000256" key="3">
    <source>
        <dbReference type="ARBA" id="ARBA00038209"/>
    </source>
</evidence>
<comment type="catalytic activity">
    <reaction evidence="2">
        <text>UDP-N-acetyl-alpha-D-glucosamine = UDP-N-acetyl-alpha-D-mannosamine</text>
        <dbReference type="Rhea" id="RHEA:17213"/>
        <dbReference type="ChEBI" id="CHEBI:57705"/>
        <dbReference type="ChEBI" id="CHEBI:68623"/>
        <dbReference type="EC" id="5.1.3.14"/>
    </reaction>
</comment>
<name>A0A3P3FM93_9HYPH</name>
<proteinExistence type="inferred from homology"/>
<dbReference type="RefSeq" id="WP_125000785.1">
    <property type="nucleotide sequence ID" value="NZ_RQXT01000021.1"/>
</dbReference>
<evidence type="ECO:0000256" key="5">
    <source>
        <dbReference type="RuleBase" id="RU003513"/>
    </source>
</evidence>
<dbReference type="Gene3D" id="3.40.50.2000">
    <property type="entry name" value="Glycogen Phosphorylase B"/>
    <property type="match status" value="2"/>
</dbReference>
<evidence type="ECO:0000313" key="7">
    <source>
        <dbReference type="EMBL" id="RRH99735.1"/>
    </source>
</evidence>
<dbReference type="Proteomes" id="UP000273786">
    <property type="component" value="Unassembled WGS sequence"/>
</dbReference>
<keyword evidence="8" id="KW-1185">Reference proteome</keyword>
<organism evidence="7 8">
    <name type="scientific">Mesorhizobium tamadayense</name>
    <dbReference type="NCBI Taxonomy" id="425306"/>
    <lineage>
        <taxon>Bacteria</taxon>
        <taxon>Pseudomonadati</taxon>
        <taxon>Pseudomonadota</taxon>
        <taxon>Alphaproteobacteria</taxon>
        <taxon>Hyphomicrobiales</taxon>
        <taxon>Phyllobacteriaceae</taxon>
        <taxon>Mesorhizobium</taxon>
    </lineage>
</organism>
<dbReference type="AlphaFoldDB" id="A0A3P3FM93"/>
<evidence type="ECO:0000313" key="8">
    <source>
        <dbReference type="Proteomes" id="UP000273786"/>
    </source>
</evidence>
<evidence type="ECO:0000256" key="2">
    <source>
        <dbReference type="ARBA" id="ARBA00036080"/>
    </source>
</evidence>
<dbReference type="InterPro" id="IPR003331">
    <property type="entry name" value="UDP_GlcNAc_Epimerase_2_dom"/>
</dbReference>
<dbReference type="OrthoDB" id="9803238at2"/>
<dbReference type="GO" id="GO:0008761">
    <property type="term" value="F:UDP-N-acetylglucosamine 2-epimerase activity"/>
    <property type="evidence" value="ECO:0007669"/>
    <property type="project" value="UniProtKB-EC"/>
</dbReference>
<evidence type="ECO:0000256" key="1">
    <source>
        <dbReference type="ARBA" id="ARBA00023235"/>
    </source>
</evidence>
<dbReference type="PANTHER" id="PTHR43174:SF2">
    <property type="entry name" value="UDP-N-ACETYLGLUCOSAMINE 2-EPIMERASE"/>
    <property type="match status" value="1"/>
</dbReference>
<keyword evidence="1 5" id="KW-0413">Isomerase</keyword>
<dbReference type="InterPro" id="IPR029767">
    <property type="entry name" value="WecB-like"/>
</dbReference>
<comment type="similarity">
    <text evidence="3 5">Belongs to the UDP-N-acetylglucosamine 2-epimerase family.</text>
</comment>
<reference evidence="7 8" key="1">
    <citation type="submission" date="2018-11" db="EMBL/GenBank/DDBJ databases">
        <title>the genome of Mesorhizobium tamadayense DSM 28320.</title>
        <authorList>
            <person name="Gao J."/>
        </authorList>
    </citation>
    <scope>NUCLEOTIDE SEQUENCE [LARGE SCALE GENOMIC DNA]</scope>
    <source>
        <strain evidence="7 8">DSM 28320</strain>
    </source>
</reference>
<feature type="domain" description="UDP-N-acetylglucosamine 2-epimerase" evidence="6">
    <location>
        <begin position="24"/>
        <end position="364"/>
    </location>
</feature>
<dbReference type="PANTHER" id="PTHR43174">
    <property type="entry name" value="UDP-N-ACETYLGLUCOSAMINE 2-EPIMERASE"/>
    <property type="match status" value="1"/>
</dbReference>
<dbReference type="SUPFAM" id="SSF53756">
    <property type="entry name" value="UDP-Glycosyltransferase/glycogen phosphorylase"/>
    <property type="match status" value="1"/>
</dbReference>
<evidence type="ECO:0000256" key="4">
    <source>
        <dbReference type="ARBA" id="ARBA00038858"/>
    </source>
</evidence>
<dbReference type="NCBIfam" id="TIGR00236">
    <property type="entry name" value="wecB"/>
    <property type="match status" value="1"/>
</dbReference>
<gene>
    <name evidence="7" type="ORF">EH240_18270</name>
</gene>
<dbReference type="Pfam" id="PF02350">
    <property type="entry name" value="Epimerase_2"/>
    <property type="match status" value="1"/>
</dbReference>
<dbReference type="CDD" id="cd03786">
    <property type="entry name" value="GTB_UDP-GlcNAc_2-Epimerase"/>
    <property type="match status" value="1"/>
</dbReference>
<protein>
    <recommendedName>
        <fullName evidence="4">UDP-N-acetylglucosamine 2-epimerase (non-hydrolyzing)</fullName>
        <ecNumber evidence="4">5.1.3.14</ecNumber>
    </recommendedName>
</protein>
<accession>A0A3P3FM93</accession>
<dbReference type="EMBL" id="RQXT01000021">
    <property type="protein sequence ID" value="RRH99735.1"/>
    <property type="molecule type" value="Genomic_DNA"/>
</dbReference>
<evidence type="ECO:0000259" key="6">
    <source>
        <dbReference type="Pfam" id="PF02350"/>
    </source>
</evidence>
<sequence length="380" mass="41635">MPKVAFIFGTRPEAIKCATVINAMKLDRRFEPLVVSTGQHREMLDIALAEFGIRPDIELSVMQPRQTLSQVTYRILERLSGQIEQWGIDAVVVHGDTASTLAGALAAFHHRIPVIHIEAGLRSGNIASPYPEEANRRLVAQIADLHLAPTIRSGENLLREGAPEDRVTVTGNTVVDALHWAAENAPAFAEPALADLKNETRRIVVASAHRRESWGAPMHEIARALVQLSCQENVRVIIPLHQNPAVREVILPYLSNQANITVVDPLPYRNFCSLMLRADIIISDSSGAEEEGPALGKPTLVLRDITERPEAVEAGTARLVGRSTARIVSEATRLLCDPDEYSRMAQPVDAYGDGKATTRVIGAIARYFAAHTERESQLAN</sequence>